<evidence type="ECO:0000313" key="12">
    <source>
        <dbReference type="EMBL" id="ERM95113.1"/>
    </source>
</evidence>
<dbReference type="Gene3D" id="3.90.226.10">
    <property type="entry name" value="2-enoyl-CoA Hydratase, Chain A, domain 1"/>
    <property type="match status" value="1"/>
</dbReference>
<dbReference type="eggNOG" id="ENOG502QPRP">
    <property type="taxonomic scope" value="Eukaryota"/>
</dbReference>
<dbReference type="HOGENOM" id="CLU_014866_0_0_1"/>
<dbReference type="GO" id="GO:0005524">
    <property type="term" value="F:ATP binding"/>
    <property type="evidence" value="ECO:0007669"/>
    <property type="project" value="UniProtKB-KW"/>
</dbReference>
<keyword evidence="5" id="KW-0547">Nucleotide-binding</keyword>
<evidence type="ECO:0000256" key="7">
    <source>
        <dbReference type="ARBA" id="ARBA00022840"/>
    </source>
</evidence>
<dbReference type="KEGG" id="atr:18423058"/>
<evidence type="ECO:0000259" key="11">
    <source>
        <dbReference type="PROSITE" id="PS50989"/>
    </source>
</evidence>
<evidence type="ECO:0000256" key="8">
    <source>
        <dbReference type="ARBA" id="ARBA00023098"/>
    </source>
</evidence>
<dbReference type="InterPro" id="IPR001095">
    <property type="entry name" value="Acetyl_CoA_COase_a_su"/>
</dbReference>
<protein>
    <recommendedName>
        <fullName evidence="2">acetyl-CoA carboxytransferase</fullName>
        <ecNumber evidence="2">2.1.3.15</ecNumber>
    </recommendedName>
</protein>
<dbReference type="HAMAP" id="MF_00823">
    <property type="entry name" value="AcetylCoA_CT_alpha"/>
    <property type="match status" value="1"/>
</dbReference>
<evidence type="ECO:0000256" key="3">
    <source>
        <dbReference type="ARBA" id="ARBA00022516"/>
    </source>
</evidence>
<name>W1NI03_AMBTC</name>
<dbReference type="GO" id="GO:0009317">
    <property type="term" value="C:acetyl-CoA carboxylase complex"/>
    <property type="evidence" value="ECO:0000318"/>
    <property type="project" value="GO_Central"/>
</dbReference>
<keyword evidence="13" id="KW-1185">Reference proteome</keyword>
<evidence type="ECO:0000256" key="5">
    <source>
        <dbReference type="ARBA" id="ARBA00022741"/>
    </source>
</evidence>
<dbReference type="Pfam" id="PF03255">
    <property type="entry name" value="ACCA"/>
    <property type="match status" value="1"/>
</dbReference>
<dbReference type="UniPathway" id="UPA00655">
    <property type="reaction ID" value="UER00711"/>
</dbReference>
<organism evidence="12 13">
    <name type="scientific">Amborella trichopoda</name>
    <dbReference type="NCBI Taxonomy" id="13333"/>
    <lineage>
        <taxon>Eukaryota</taxon>
        <taxon>Viridiplantae</taxon>
        <taxon>Streptophyta</taxon>
        <taxon>Embryophyta</taxon>
        <taxon>Tracheophyta</taxon>
        <taxon>Spermatophyta</taxon>
        <taxon>Magnoliopsida</taxon>
        <taxon>Amborellales</taxon>
        <taxon>Amborellaceae</taxon>
        <taxon>Amborella</taxon>
    </lineage>
</organism>
<dbReference type="GO" id="GO:0006633">
    <property type="term" value="P:fatty acid biosynthetic process"/>
    <property type="evidence" value="ECO:0000318"/>
    <property type="project" value="GO_Central"/>
</dbReference>
<evidence type="ECO:0000256" key="2">
    <source>
        <dbReference type="ARBA" id="ARBA00011883"/>
    </source>
</evidence>
<dbReference type="SUPFAM" id="SSF52096">
    <property type="entry name" value="ClpP/crotonase"/>
    <property type="match status" value="1"/>
</dbReference>
<dbReference type="OrthoDB" id="196847at2759"/>
<dbReference type="PRINTS" id="PR01069">
    <property type="entry name" value="ACCCTRFRASEA"/>
</dbReference>
<comment type="pathway">
    <text evidence="1">Lipid metabolism; malonyl-CoA biosynthesis; malonyl-CoA from acetyl-CoA: step 1/1.</text>
</comment>
<dbReference type="NCBIfam" id="NF004344">
    <property type="entry name" value="PRK05724.1"/>
    <property type="match status" value="1"/>
</dbReference>
<dbReference type="STRING" id="13333.W1NI03"/>
<dbReference type="InterPro" id="IPR011763">
    <property type="entry name" value="COA_CT_C"/>
</dbReference>
<dbReference type="PANTHER" id="PTHR42853">
    <property type="entry name" value="ACETYL-COENZYME A CARBOXYLASE CARBOXYL TRANSFERASE SUBUNIT ALPHA"/>
    <property type="match status" value="1"/>
</dbReference>
<evidence type="ECO:0000313" key="13">
    <source>
        <dbReference type="Proteomes" id="UP000017836"/>
    </source>
</evidence>
<dbReference type="PROSITE" id="PS50989">
    <property type="entry name" value="COA_CT_CTER"/>
    <property type="match status" value="1"/>
</dbReference>
<dbReference type="PANTHER" id="PTHR42853:SF3">
    <property type="entry name" value="ACETYL-COENZYME A CARBOXYLASE CARBOXYL TRANSFERASE SUBUNIT ALPHA, CHLOROPLASTIC"/>
    <property type="match status" value="1"/>
</dbReference>
<gene>
    <name evidence="12" type="ORF">AMTR_s00009p00258320</name>
</gene>
<dbReference type="GO" id="GO:0016743">
    <property type="term" value="F:carboxyl- or carbamoyltransferase activity"/>
    <property type="evidence" value="ECO:0007669"/>
    <property type="project" value="InterPro"/>
</dbReference>
<dbReference type="AlphaFoldDB" id="W1NI03"/>
<dbReference type="Gramene" id="ERM95113">
    <property type="protein sequence ID" value="ERM95113"/>
    <property type="gene ID" value="AMTR_s00009p00258320"/>
</dbReference>
<keyword evidence="6" id="KW-0276">Fatty acid metabolism</keyword>
<evidence type="ECO:0000256" key="9">
    <source>
        <dbReference type="ARBA" id="ARBA00023160"/>
    </source>
</evidence>
<evidence type="ECO:0000256" key="4">
    <source>
        <dbReference type="ARBA" id="ARBA00022679"/>
    </source>
</evidence>
<accession>W1NI03</accession>
<dbReference type="NCBIfam" id="TIGR00513">
    <property type="entry name" value="accA"/>
    <property type="match status" value="1"/>
</dbReference>
<keyword evidence="9" id="KW-0275">Fatty acid biosynthesis</keyword>
<proteinExistence type="inferred from homology"/>
<comment type="catalytic activity">
    <reaction evidence="10">
        <text>N(6)-carboxybiotinyl-L-lysyl-[protein] + acetyl-CoA = N(6)-biotinyl-L-lysyl-[protein] + malonyl-CoA</text>
        <dbReference type="Rhea" id="RHEA:54728"/>
        <dbReference type="Rhea" id="RHEA-COMP:10505"/>
        <dbReference type="Rhea" id="RHEA-COMP:10506"/>
        <dbReference type="ChEBI" id="CHEBI:57288"/>
        <dbReference type="ChEBI" id="CHEBI:57384"/>
        <dbReference type="ChEBI" id="CHEBI:83144"/>
        <dbReference type="ChEBI" id="CHEBI:83145"/>
        <dbReference type="EC" id="2.1.3.15"/>
    </reaction>
</comment>
<dbReference type="Proteomes" id="UP000017836">
    <property type="component" value="Unassembled WGS sequence"/>
</dbReference>
<keyword evidence="4" id="KW-0808">Transferase</keyword>
<evidence type="ECO:0000256" key="6">
    <source>
        <dbReference type="ARBA" id="ARBA00022832"/>
    </source>
</evidence>
<evidence type="ECO:0000256" key="1">
    <source>
        <dbReference type="ARBA" id="ARBA00004956"/>
    </source>
</evidence>
<keyword evidence="7" id="KW-0067">ATP-binding</keyword>
<sequence length="898" mass="99289">MYSSSISRGVEGGSLVCAHKGLASDLLTTSFKGSHAIRLKDLGRTRVRIRQGFRVFAKIGKGKKHDYPWPDPDQVDPNVKGGHLSYLSHFKPLPEKPKPVTLPFEKPLVDLEKKINDVQKMADETGLDFTDQISSLESKYQQALKDLYTHLTPIQRLSIARHPNRPTFLDHVLNITDKWVELHGDRAGYDDPAIVSGIGSIDGKSYMFIGHQKGRNTKENIHRNFGMPTPHGYRKALRMMHYADHHGFPIITFIDTPGAYADIKSEELGQGEAIAHNLRTMFGLKVPIVSVVIGEGGSGGALAIGCSNKMLMLENAVFYVASPEACAAILWKTASASPKAAERLKITSSELCRIKIADGIIPEPLGGAHTDPDWTSQQIKIAVMEAMDELTQMDADTLLKHRYQKFRVIGGFQEGIPIDPERKRNMKKSDPVLLSTLDQEVEELKEKLQEAKKPLEVFTNLKQKVDKEIEEALESLGLKSKIEDLRQELAESGSPSDPSVKAKLEELTQEVIQCLPEELKQKVEALTRVTKVLPRVKKVLDERAEAERIKKEVNQVFGQEEAKEKIIILKEAREKGEQLQEAKKPLVNFTKLKQEVDKEIEEALESLGLNGRFKDLRKELAESGSPPDPGVKAKLGELIQEVDQCLPKELKQKVKALTILEKELDKRTKAERIKKEINQVFGREEVKEKIIALKEARQKGEQLDPDRTVEIENLKKGLVEVLGSLNVAVVPPNLGKVVVEIGKEIKKAAGLAGVGGKLAELKMELSKGEGADKNKAKELVLEIRREITKALDLEAIREKAGKAIGEKAGKAVEVLVEEPIGDNGESVDEEATSVSSAEITKALELKSIREKARKDVVVLVEEPVVDNGESVDEEAASVSSAEVELGLSNGYVGQGIIQ</sequence>
<dbReference type="EC" id="2.1.3.15" evidence="2"/>
<dbReference type="GO" id="GO:0003989">
    <property type="term" value="F:acetyl-CoA carboxylase activity"/>
    <property type="evidence" value="ECO:0007669"/>
    <property type="project" value="InterPro"/>
</dbReference>
<keyword evidence="3" id="KW-0444">Lipid biosynthesis</keyword>
<reference evidence="13" key="1">
    <citation type="journal article" date="2013" name="Science">
        <title>The Amborella genome and the evolution of flowering plants.</title>
        <authorList>
            <consortium name="Amborella Genome Project"/>
        </authorList>
    </citation>
    <scope>NUCLEOTIDE SEQUENCE [LARGE SCALE GENOMIC DNA]</scope>
</reference>
<feature type="domain" description="CoA carboxyltransferase C-terminal" evidence="11">
    <location>
        <begin position="135"/>
        <end position="389"/>
    </location>
</feature>
<dbReference type="InterPro" id="IPR029045">
    <property type="entry name" value="ClpP/crotonase-like_dom_sf"/>
</dbReference>
<dbReference type="EMBL" id="KI397501">
    <property type="protein sequence ID" value="ERM95113.1"/>
    <property type="molecule type" value="Genomic_DNA"/>
</dbReference>
<evidence type="ECO:0000256" key="10">
    <source>
        <dbReference type="ARBA" id="ARBA00049152"/>
    </source>
</evidence>
<dbReference type="NCBIfam" id="NF041504">
    <property type="entry name" value="AccA_sub"/>
    <property type="match status" value="1"/>
</dbReference>
<keyword evidence="8" id="KW-0443">Lipid metabolism</keyword>
<dbReference type="GO" id="GO:2001295">
    <property type="term" value="P:malonyl-CoA biosynthetic process"/>
    <property type="evidence" value="ECO:0000318"/>
    <property type="project" value="GO_Central"/>
</dbReference>